<name>A0ABU1A492_9FLAO</name>
<dbReference type="Gene3D" id="3.40.50.2000">
    <property type="entry name" value="Glycogen Phosphorylase B"/>
    <property type="match status" value="2"/>
</dbReference>
<organism evidence="1 2">
    <name type="scientific">Mesonia profundi</name>
    <dbReference type="NCBI Taxonomy" id="3070998"/>
    <lineage>
        <taxon>Bacteria</taxon>
        <taxon>Pseudomonadati</taxon>
        <taxon>Bacteroidota</taxon>
        <taxon>Flavobacteriia</taxon>
        <taxon>Flavobacteriales</taxon>
        <taxon>Flavobacteriaceae</taxon>
        <taxon>Mesonia</taxon>
    </lineage>
</organism>
<sequence>MPKKVLIVLYYWPPAGGPGVQRWLKFVKYLPEFGIEPIVYAPQNPNYPLLDESLLDEIPPSIQVIKQPIFEPYAAAKLFSKAKTETISSGIIQKEKKQSSLEKAMLFIRGNFFIPDARKFWVKPSVKFLKDFIIKEAIETVITTGPPHSLHLIGLQLKQALGVRWIADFRDPWTTIGYHQELKLTQKNKAKHLALEKQVLQEADTVIVTSFTTQKEFSAKTNRPVITITNGFDGEVESENVQLDKKFTISHIGSLLSKRNPEVLWKVLSDLCMEHTDFKKAFQLQLIGKVSEEVLEDLKAYDLVDNYTYLGYVKYSLINDYQKSSQVLLLIEIDSEITQGIIPGKLFEYLKSNRPILAIGPENWDVGAVLKKTQRDPFLLHEDYEGLKERILNYFNRYLSHQLEVKKASIAAYHRKELTSQLASVLHKGS</sequence>
<gene>
    <name evidence="1" type="ORF">RBU60_13015</name>
</gene>
<accession>A0ABU1A492</accession>
<evidence type="ECO:0000313" key="2">
    <source>
        <dbReference type="Proteomes" id="UP001230915"/>
    </source>
</evidence>
<dbReference type="SUPFAM" id="SSF53756">
    <property type="entry name" value="UDP-Glycosyltransferase/glycogen phosphorylase"/>
    <property type="match status" value="1"/>
</dbReference>
<keyword evidence="1" id="KW-0808">Transferase</keyword>
<protein>
    <submittedName>
        <fullName evidence="1">Glycosyl transferase family 1</fullName>
    </submittedName>
</protein>
<keyword evidence="2" id="KW-1185">Reference proteome</keyword>
<dbReference type="GO" id="GO:0016740">
    <property type="term" value="F:transferase activity"/>
    <property type="evidence" value="ECO:0007669"/>
    <property type="project" value="UniProtKB-KW"/>
</dbReference>
<reference evidence="1 2" key="1">
    <citation type="submission" date="2023-08" db="EMBL/GenBank/DDBJ databases">
        <title>Mesonia sp. MT50, isolated from deep-sea sediment of the Mariana Trench.</title>
        <authorList>
            <person name="Fu H."/>
        </authorList>
    </citation>
    <scope>NUCLEOTIDE SEQUENCE [LARGE SCALE GENOMIC DNA]</scope>
    <source>
        <strain evidence="1 2">MT50</strain>
    </source>
</reference>
<evidence type="ECO:0000313" key="1">
    <source>
        <dbReference type="EMBL" id="MDQ7918492.1"/>
    </source>
</evidence>
<dbReference type="RefSeq" id="WP_308865486.1">
    <property type="nucleotide sequence ID" value="NZ_JAVHUL010000047.1"/>
</dbReference>
<comment type="caution">
    <text evidence="1">The sequence shown here is derived from an EMBL/GenBank/DDBJ whole genome shotgun (WGS) entry which is preliminary data.</text>
</comment>
<dbReference type="EMBL" id="JAVHUL010000047">
    <property type="protein sequence ID" value="MDQ7918492.1"/>
    <property type="molecule type" value="Genomic_DNA"/>
</dbReference>
<proteinExistence type="predicted"/>
<dbReference type="Proteomes" id="UP001230915">
    <property type="component" value="Unassembled WGS sequence"/>
</dbReference>